<reference evidence="4" key="1">
    <citation type="journal article" date="2021" name="PeerJ">
        <title>Extensive microbial diversity within the chicken gut microbiome revealed by metagenomics and culture.</title>
        <authorList>
            <person name="Gilroy R."/>
            <person name="Ravi A."/>
            <person name="Getino M."/>
            <person name="Pursley I."/>
            <person name="Horton D.L."/>
            <person name="Alikhan N.F."/>
            <person name="Baker D."/>
            <person name="Gharbi K."/>
            <person name="Hall N."/>
            <person name="Watson M."/>
            <person name="Adriaenssens E.M."/>
            <person name="Foster-Nyarko E."/>
            <person name="Jarju S."/>
            <person name="Secka A."/>
            <person name="Antonio M."/>
            <person name="Oren A."/>
            <person name="Chaudhuri R.R."/>
            <person name="La Ragione R."/>
            <person name="Hildebrand F."/>
            <person name="Pallen M.J."/>
        </authorList>
    </citation>
    <scope>NUCLEOTIDE SEQUENCE</scope>
    <source>
        <strain evidence="4">CHK174-6876</strain>
    </source>
</reference>
<keyword evidence="1" id="KW-0238">DNA-binding</keyword>
<evidence type="ECO:0000256" key="2">
    <source>
        <dbReference type="SAM" id="Phobius"/>
    </source>
</evidence>
<sequence>MVLGKRIKEEREKNDLTQGDLANILNVSRQTISKWELGSAYPDTERLIEISDYFHISLDSLIKGDPDLKKKIVVNNQNGQKTNFWEFMRRTGWLIAIVLIWMVGGIIMRLLGN</sequence>
<accession>A0A921K1A1</accession>
<dbReference type="GO" id="GO:0003677">
    <property type="term" value="F:DNA binding"/>
    <property type="evidence" value="ECO:0007669"/>
    <property type="project" value="UniProtKB-KW"/>
</dbReference>
<dbReference type="SUPFAM" id="SSF47413">
    <property type="entry name" value="lambda repressor-like DNA-binding domains"/>
    <property type="match status" value="1"/>
</dbReference>
<dbReference type="CDD" id="cd00093">
    <property type="entry name" value="HTH_XRE"/>
    <property type="match status" value="1"/>
</dbReference>
<feature type="domain" description="HTH cro/C1-type" evidence="3">
    <location>
        <begin position="7"/>
        <end position="61"/>
    </location>
</feature>
<dbReference type="PANTHER" id="PTHR46558">
    <property type="entry name" value="TRACRIPTIONAL REGULATORY PROTEIN-RELATED-RELATED"/>
    <property type="match status" value="1"/>
</dbReference>
<organism evidence="4 5">
    <name type="scientific">Ligilactobacillus acidipiscis</name>
    <dbReference type="NCBI Taxonomy" id="89059"/>
    <lineage>
        <taxon>Bacteria</taxon>
        <taxon>Bacillati</taxon>
        <taxon>Bacillota</taxon>
        <taxon>Bacilli</taxon>
        <taxon>Lactobacillales</taxon>
        <taxon>Lactobacillaceae</taxon>
        <taxon>Ligilactobacillus</taxon>
    </lineage>
</organism>
<keyword evidence="2" id="KW-0812">Transmembrane</keyword>
<dbReference type="Pfam" id="PF01381">
    <property type="entry name" value="HTH_3"/>
    <property type="match status" value="1"/>
</dbReference>
<evidence type="ECO:0000256" key="1">
    <source>
        <dbReference type="ARBA" id="ARBA00023125"/>
    </source>
</evidence>
<reference evidence="4" key="2">
    <citation type="submission" date="2021-09" db="EMBL/GenBank/DDBJ databases">
        <authorList>
            <person name="Gilroy R."/>
        </authorList>
    </citation>
    <scope>NUCLEOTIDE SEQUENCE</scope>
    <source>
        <strain evidence="4">CHK174-6876</strain>
    </source>
</reference>
<proteinExistence type="predicted"/>
<dbReference type="PROSITE" id="PS50943">
    <property type="entry name" value="HTH_CROC1"/>
    <property type="match status" value="1"/>
</dbReference>
<dbReference type="InterPro" id="IPR010982">
    <property type="entry name" value="Lambda_DNA-bd_dom_sf"/>
</dbReference>
<evidence type="ECO:0000313" key="4">
    <source>
        <dbReference type="EMBL" id="HJE96925.1"/>
    </source>
</evidence>
<dbReference type="SMART" id="SM00530">
    <property type="entry name" value="HTH_XRE"/>
    <property type="match status" value="1"/>
</dbReference>
<feature type="transmembrane region" description="Helical" evidence="2">
    <location>
        <begin position="91"/>
        <end position="111"/>
    </location>
</feature>
<evidence type="ECO:0000313" key="5">
    <source>
        <dbReference type="Proteomes" id="UP000707535"/>
    </source>
</evidence>
<gene>
    <name evidence="4" type="ORF">K8V00_04825</name>
</gene>
<dbReference type="PANTHER" id="PTHR46558:SF15">
    <property type="entry name" value="HELIX-TURN-HELIX DOMAIN PROTEIN"/>
    <property type="match status" value="1"/>
</dbReference>
<evidence type="ECO:0000259" key="3">
    <source>
        <dbReference type="PROSITE" id="PS50943"/>
    </source>
</evidence>
<keyword evidence="2" id="KW-1133">Transmembrane helix</keyword>
<dbReference type="AlphaFoldDB" id="A0A921K1A1"/>
<keyword evidence="2" id="KW-0472">Membrane</keyword>
<dbReference type="Proteomes" id="UP000707535">
    <property type="component" value="Unassembled WGS sequence"/>
</dbReference>
<name>A0A921K1A1_9LACO</name>
<dbReference type="Gene3D" id="1.10.260.40">
    <property type="entry name" value="lambda repressor-like DNA-binding domains"/>
    <property type="match status" value="1"/>
</dbReference>
<protein>
    <submittedName>
        <fullName evidence="4">Helix-turn-helix domain-containing protein</fullName>
    </submittedName>
</protein>
<dbReference type="InterPro" id="IPR001387">
    <property type="entry name" value="Cro/C1-type_HTH"/>
</dbReference>
<comment type="caution">
    <text evidence="4">The sequence shown here is derived from an EMBL/GenBank/DDBJ whole genome shotgun (WGS) entry which is preliminary data.</text>
</comment>
<dbReference type="EMBL" id="DYXG01000040">
    <property type="protein sequence ID" value="HJE96925.1"/>
    <property type="molecule type" value="Genomic_DNA"/>
</dbReference>